<protein>
    <submittedName>
        <fullName evidence="2">Zinc finger MYM-type protein 1-like</fullName>
    </submittedName>
</protein>
<dbReference type="AlphaFoldDB" id="A0AAV7JSG0"/>
<feature type="compositionally biased region" description="Basic and acidic residues" evidence="1">
    <location>
        <begin position="1"/>
        <end position="16"/>
    </location>
</feature>
<dbReference type="EMBL" id="JAKMXF010000301">
    <property type="protein sequence ID" value="KAI6651913.1"/>
    <property type="molecule type" value="Genomic_DNA"/>
</dbReference>
<organism evidence="2 3">
    <name type="scientific">Oopsacas minuta</name>
    <dbReference type="NCBI Taxonomy" id="111878"/>
    <lineage>
        <taxon>Eukaryota</taxon>
        <taxon>Metazoa</taxon>
        <taxon>Porifera</taxon>
        <taxon>Hexactinellida</taxon>
        <taxon>Hexasterophora</taxon>
        <taxon>Lyssacinosida</taxon>
        <taxon>Leucopsacidae</taxon>
        <taxon>Oopsacas</taxon>
    </lineage>
</organism>
<reference evidence="2 3" key="1">
    <citation type="journal article" date="2023" name="BMC Biol.">
        <title>The compact genome of the sponge Oopsacas minuta (Hexactinellida) is lacking key metazoan core genes.</title>
        <authorList>
            <person name="Santini S."/>
            <person name="Schenkelaars Q."/>
            <person name="Jourda C."/>
            <person name="Duchesne M."/>
            <person name="Belahbib H."/>
            <person name="Rocher C."/>
            <person name="Selva M."/>
            <person name="Riesgo A."/>
            <person name="Vervoort M."/>
            <person name="Leys S.P."/>
            <person name="Kodjabachian L."/>
            <person name="Le Bivic A."/>
            <person name="Borchiellini C."/>
            <person name="Claverie J.M."/>
            <person name="Renard E."/>
        </authorList>
    </citation>
    <scope>NUCLEOTIDE SEQUENCE [LARGE SCALE GENOMIC DNA]</scope>
    <source>
        <strain evidence="2">SPO-2</strain>
    </source>
</reference>
<proteinExistence type="predicted"/>
<comment type="caution">
    <text evidence="2">The sequence shown here is derived from an EMBL/GenBank/DDBJ whole genome shotgun (WGS) entry which is preliminary data.</text>
</comment>
<evidence type="ECO:0000313" key="3">
    <source>
        <dbReference type="Proteomes" id="UP001165289"/>
    </source>
</evidence>
<sequence length="140" mass="16245">MAKFIRREPKRAHTEEPMADSPSDTTLYVSLPTIPKKNYSYQNHWEEKYTWLVYIKEKDHVFCRHCKWFSESGKRVASKFAKTTFTSEGFSNWKKALEKLATYEASDMHKEAVSAHAIFIGQRQGIDAVLFSKAATESCR</sequence>
<keyword evidence="3" id="KW-1185">Reference proteome</keyword>
<feature type="region of interest" description="Disordered" evidence="1">
    <location>
        <begin position="1"/>
        <end position="23"/>
    </location>
</feature>
<dbReference type="Proteomes" id="UP001165289">
    <property type="component" value="Unassembled WGS sequence"/>
</dbReference>
<evidence type="ECO:0000313" key="2">
    <source>
        <dbReference type="EMBL" id="KAI6651913.1"/>
    </source>
</evidence>
<accession>A0AAV7JSG0</accession>
<name>A0AAV7JSG0_9METZ</name>
<evidence type="ECO:0000256" key="1">
    <source>
        <dbReference type="SAM" id="MobiDB-lite"/>
    </source>
</evidence>
<gene>
    <name evidence="2" type="ORF">LOD99_4792</name>
</gene>